<sequence>MTHWLCCVQHSSRQMMIKVTNVILVGSRLRGYKELHNTQKGTENPVKITLRHIYPRCKLHLKHIQFIDALVTGDALVLKIYTVLIRVILNKPSTRAVCCPKAIASNSELISKHYNEADIIEYYMA</sequence>
<protein>
    <submittedName>
        <fullName evidence="1">Uncharacterized protein</fullName>
    </submittedName>
</protein>
<organism evidence="1 2">
    <name type="scientific">Glossina pallidipes</name>
    <name type="common">Tsetse fly</name>
    <dbReference type="NCBI Taxonomy" id="7398"/>
    <lineage>
        <taxon>Eukaryota</taxon>
        <taxon>Metazoa</taxon>
        <taxon>Ecdysozoa</taxon>
        <taxon>Arthropoda</taxon>
        <taxon>Hexapoda</taxon>
        <taxon>Insecta</taxon>
        <taxon>Pterygota</taxon>
        <taxon>Neoptera</taxon>
        <taxon>Endopterygota</taxon>
        <taxon>Diptera</taxon>
        <taxon>Brachycera</taxon>
        <taxon>Muscomorpha</taxon>
        <taxon>Hippoboscoidea</taxon>
        <taxon>Glossinidae</taxon>
        <taxon>Glossina</taxon>
    </lineage>
</organism>
<dbReference type="AlphaFoldDB" id="A0A1A9Z846"/>
<proteinExistence type="predicted"/>
<accession>A0A1A9Z846</accession>
<reference evidence="2" key="1">
    <citation type="submission" date="2014-03" db="EMBL/GenBank/DDBJ databases">
        <authorList>
            <person name="Aksoy S."/>
            <person name="Warren W."/>
            <person name="Wilson R.K."/>
        </authorList>
    </citation>
    <scope>NUCLEOTIDE SEQUENCE [LARGE SCALE GENOMIC DNA]</scope>
    <source>
        <strain evidence="2">IAEA</strain>
    </source>
</reference>
<dbReference type="Proteomes" id="UP000092445">
    <property type="component" value="Unassembled WGS sequence"/>
</dbReference>
<evidence type="ECO:0000313" key="2">
    <source>
        <dbReference type="Proteomes" id="UP000092445"/>
    </source>
</evidence>
<name>A0A1A9Z846_GLOPL</name>
<dbReference type="EnsemblMetazoa" id="GPAI006661-RA">
    <property type="protein sequence ID" value="GPAI006661-PA"/>
    <property type="gene ID" value="GPAI006661"/>
</dbReference>
<keyword evidence="2" id="KW-1185">Reference proteome</keyword>
<evidence type="ECO:0000313" key="1">
    <source>
        <dbReference type="EnsemblMetazoa" id="GPAI006661-PA"/>
    </source>
</evidence>
<reference evidence="1" key="2">
    <citation type="submission" date="2020-05" db="UniProtKB">
        <authorList>
            <consortium name="EnsemblMetazoa"/>
        </authorList>
    </citation>
    <scope>IDENTIFICATION</scope>
    <source>
        <strain evidence="1">IAEA</strain>
    </source>
</reference>
<dbReference type="VEuPathDB" id="VectorBase:GPAI006661"/>